<feature type="region of interest" description="Disordered" evidence="2">
    <location>
        <begin position="78"/>
        <end position="101"/>
    </location>
</feature>
<name>A0A5M8FU75_9GAMM</name>
<dbReference type="Pfam" id="PF04380">
    <property type="entry name" value="BMFP"/>
    <property type="match status" value="1"/>
</dbReference>
<keyword evidence="1" id="KW-0963">Cytoplasm</keyword>
<comment type="pathway">
    <text evidence="1">Cofactor biosynthesis; ubiquinone biosynthesis.</text>
</comment>
<dbReference type="NCBIfam" id="NF047835">
    <property type="entry name" value="UbiqAccUbiK"/>
    <property type="match status" value="1"/>
</dbReference>
<organism evidence="3 4">
    <name type="scientific">Thiohalocapsa marina</name>
    <dbReference type="NCBI Taxonomy" id="424902"/>
    <lineage>
        <taxon>Bacteria</taxon>
        <taxon>Pseudomonadati</taxon>
        <taxon>Pseudomonadota</taxon>
        <taxon>Gammaproteobacteria</taxon>
        <taxon>Chromatiales</taxon>
        <taxon>Chromatiaceae</taxon>
        <taxon>Thiohalocapsa</taxon>
    </lineage>
</organism>
<dbReference type="AlphaFoldDB" id="A0A5M8FU75"/>
<reference evidence="3 4" key="1">
    <citation type="submission" date="2019-09" db="EMBL/GenBank/DDBJ databases">
        <title>Whole-genome sequence of the purple sulfur bacterium Thiohalocapsa marina DSM 19078.</title>
        <authorList>
            <person name="Kyndt J.A."/>
            <person name="Meyer T.E."/>
        </authorList>
    </citation>
    <scope>NUCLEOTIDE SEQUENCE [LARGE SCALE GENOMIC DNA]</scope>
    <source>
        <strain evidence="3 4">DSM 19078</strain>
    </source>
</reference>
<evidence type="ECO:0000313" key="3">
    <source>
        <dbReference type="EMBL" id="KAA6187333.1"/>
    </source>
</evidence>
<comment type="similarity">
    <text evidence="1">Belongs to the UbiK family.</text>
</comment>
<sequence>MLDARQLDDLARRLGASMPKGVQMLHADFNRSLRAALEAGLGKLDLVTREEFDVQAAVLARTRARLEALEARVVAMETAGARAQPSAPAPADAPDPDGPSA</sequence>
<feature type="compositionally biased region" description="Pro residues" evidence="2">
    <location>
        <begin position="87"/>
        <end position="101"/>
    </location>
</feature>
<comment type="function">
    <text evidence="1">Required for efficient ubiquinone (coenzyme Q) biosynthesis. UbiK is probably an accessory factor of Ubi enzymes and facilitates ubiquinone biosynthesis by acting as an assembly factor, a targeting factor, or both.</text>
</comment>
<evidence type="ECO:0000313" key="4">
    <source>
        <dbReference type="Proteomes" id="UP000322981"/>
    </source>
</evidence>
<dbReference type="PANTHER" id="PTHR38040">
    <property type="entry name" value="UBIQUINONE BIOSYNTHESIS ACCESSORY FACTOR UBIK"/>
    <property type="match status" value="1"/>
</dbReference>
<dbReference type="Proteomes" id="UP000322981">
    <property type="component" value="Unassembled WGS sequence"/>
</dbReference>
<dbReference type="GO" id="GO:0006744">
    <property type="term" value="P:ubiquinone biosynthetic process"/>
    <property type="evidence" value="ECO:0007669"/>
    <property type="project" value="UniProtKB-UniRule"/>
</dbReference>
<keyword evidence="4" id="KW-1185">Reference proteome</keyword>
<dbReference type="RefSeq" id="WP_150089914.1">
    <property type="nucleotide sequence ID" value="NZ_VWXX01000002.1"/>
</dbReference>
<comment type="subcellular location">
    <subcellularLocation>
        <location evidence="1">Cytoplasm</location>
    </subcellularLocation>
</comment>
<evidence type="ECO:0000256" key="1">
    <source>
        <dbReference type="HAMAP-Rule" id="MF_02216"/>
    </source>
</evidence>
<accession>A0A5M8FU75</accession>
<dbReference type="UniPathway" id="UPA00232"/>
<dbReference type="InterPro" id="IPR007475">
    <property type="entry name" value="UbiK"/>
</dbReference>
<dbReference type="EMBL" id="VWXX01000002">
    <property type="protein sequence ID" value="KAA6187333.1"/>
    <property type="molecule type" value="Genomic_DNA"/>
</dbReference>
<dbReference type="HAMAP" id="MF_02216">
    <property type="entry name" value="UbiK"/>
    <property type="match status" value="1"/>
</dbReference>
<dbReference type="GO" id="GO:0005829">
    <property type="term" value="C:cytosol"/>
    <property type="evidence" value="ECO:0007669"/>
    <property type="project" value="TreeGrafter"/>
</dbReference>
<keyword evidence="1" id="KW-0831">Ubiquinone biosynthesis</keyword>
<dbReference type="PANTHER" id="PTHR38040:SF1">
    <property type="entry name" value="UBIQUINONE BIOSYNTHESIS ACCESSORY FACTOR UBIK"/>
    <property type="match status" value="1"/>
</dbReference>
<evidence type="ECO:0000256" key="2">
    <source>
        <dbReference type="SAM" id="MobiDB-lite"/>
    </source>
</evidence>
<comment type="caution">
    <text evidence="3">The sequence shown here is derived from an EMBL/GenBank/DDBJ whole genome shotgun (WGS) entry which is preliminary data.</text>
</comment>
<proteinExistence type="inferred from homology"/>
<gene>
    <name evidence="1" type="primary">ubiK</name>
    <name evidence="3" type="ORF">F2Q65_02080</name>
</gene>
<protein>
    <recommendedName>
        <fullName evidence="1">Ubiquinone biosynthesis accessory factor UbiK</fullName>
    </recommendedName>
</protein>
<dbReference type="OrthoDB" id="5297354at2"/>